<evidence type="ECO:0000256" key="14">
    <source>
        <dbReference type="ARBA" id="ARBA00023136"/>
    </source>
</evidence>
<dbReference type="InterPro" id="IPR002178">
    <property type="entry name" value="PTS_EIIA_type-2_dom"/>
</dbReference>
<dbReference type="PANTHER" id="PTHR30505:SF0">
    <property type="entry name" value="FRUCTOSE-LIKE PTS SYSTEM EIIBC COMPONENT-RELATED"/>
    <property type="match status" value="1"/>
</dbReference>
<dbReference type="InterPro" id="IPR003352">
    <property type="entry name" value="PTS_EIIC"/>
</dbReference>
<feature type="transmembrane region" description="Helical" evidence="15">
    <location>
        <begin position="449"/>
        <end position="472"/>
    </location>
</feature>
<feature type="domain" description="PTS EIIB type-2" evidence="17">
    <location>
        <begin position="165"/>
        <end position="260"/>
    </location>
</feature>
<keyword evidence="14 15" id="KW-0472">Membrane</keyword>
<dbReference type="SUPFAM" id="SSF55804">
    <property type="entry name" value="Phoshotransferase/anion transport protein"/>
    <property type="match status" value="1"/>
</dbReference>
<evidence type="ECO:0000256" key="6">
    <source>
        <dbReference type="ARBA" id="ARBA00022475"/>
    </source>
</evidence>
<dbReference type="Pfam" id="PF02302">
    <property type="entry name" value="PTS_IIB"/>
    <property type="match status" value="1"/>
</dbReference>
<dbReference type="InterPro" id="IPR003353">
    <property type="entry name" value="PTS_IIB_fruc"/>
</dbReference>
<dbReference type="Pfam" id="PF02378">
    <property type="entry name" value="PTS_EIIC"/>
    <property type="match status" value="1"/>
</dbReference>
<feature type="transmembrane region" description="Helical" evidence="15">
    <location>
        <begin position="484"/>
        <end position="517"/>
    </location>
</feature>
<organism evidence="19 20">
    <name type="scientific">Vibrio marinisediminis</name>
    <dbReference type="NCBI Taxonomy" id="2758441"/>
    <lineage>
        <taxon>Bacteria</taxon>
        <taxon>Pseudomonadati</taxon>
        <taxon>Pseudomonadota</taxon>
        <taxon>Gammaproteobacteria</taxon>
        <taxon>Vibrionales</taxon>
        <taxon>Vibrionaceae</taxon>
        <taxon>Vibrio</taxon>
    </lineage>
</organism>
<keyword evidence="12" id="KW-0418">Kinase</keyword>
<keyword evidence="8 19" id="KW-0762">Sugar transport</keyword>
<dbReference type="NCBIfam" id="TIGR00829">
    <property type="entry name" value="FRU"/>
    <property type="match status" value="1"/>
</dbReference>
<dbReference type="InterPro" id="IPR036095">
    <property type="entry name" value="PTS_EIIB-like_sf"/>
</dbReference>
<keyword evidence="7" id="KW-0597">Phosphoprotein</keyword>
<evidence type="ECO:0000256" key="11">
    <source>
        <dbReference type="ARBA" id="ARBA00022692"/>
    </source>
</evidence>
<evidence type="ECO:0000256" key="13">
    <source>
        <dbReference type="ARBA" id="ARBA00022989"/>
    </source>
</evidence>
<dbReference type="InterPro" id="IPR050864">
    <property type="entry name" value="Bacterial_PTS_Sugar_Transport"/>
</dbReference>
<dbReference type="FunFam" id="3.40.50.2300:FF:000014">
    <property type="entry name" value="PTS system fructose-like transporter subunit IIB"/>
    <property type="match status" value="1"/>
</dbReference>
<feature type="domain" description="PTS EIIA type-2" evidence="16">
    <location>
        <begin position="4"/>
        <end position="148"/>
    </location>
</feature>
<evidence type="ECO:0000256" key="3">
    <source>
        <dbReference type="ARBA" id="ARBA00004496"/>
    </source>
</evidence>
<evidence type="ECO:0000256" key="2">
    <source>
        <dbReference type="ARBA" id="ARBA00004429"/>
    </source>
</evidence>
<dbReference type="RefSeq" id="WP_182109770.1">
    <property type="nucleotide sequence ID" value="NZ_JACFYF010000011.1"/>
</dbReference>
<evidence type="ECO:0000256" key="1">
    <source>
        <dbReference type="ARBA" id="ARBA00001401"/>
    </source>
</evidence>
<dbReference type="InterPro" id="IPR013014">
    <property type="entry name" value="PTS_EIIC_2"/>
</dbReference>
<reference evidence="19 20" key="1">
    <citation type="submission" date="2020-07" db="EMBL/GenBank/DDBJ databases">
        <title>Vibrio marinisediminis sp. nov., isolated from marine sediment.</title>
        <authorList>
            <person name="Ji X."/>
        </authorList>
    </citation>
    <scope>NUCLEOTIDE SEQUENCE [LARGE SCALE GENOMIC DNA]</scope>
    <source>
        <strain evidence="19 20">404</strain>
    </source>
</reference>
<proteinExistence type="predicted"/>
<evidence type="ECO:0000259" key="18">
    <source>
        <dbReference type="PROSITE" id="PS51104"/>
    </source>
</evidence>
<feature type="transmembrane region" description="Helical" evidence="15">
    <location>
        <begin position="334"/>
        <end position="358"/>
    </location>
</feature>
<dbReference type="NCBIfam" id="TIGR01427">
    <property type="entry name" value="PTS_IIC_fructo"/>
    <property type="match status" value="1"/>
</dbReference>
<protein>
    <recommendedName>
        <fullName evidence="4">protein-N(pi)-phosphohistidine--D-fructose phosphotransferase</fullName>
        <ecNumber evidence="4">2.7.1.202</ecNumber>
    </recommendedName>
</protein>
<accession>A0A7W2FT93</accession>
<dbReference type="Proteomes" id="UP000571701">
    <property type="component" value="Unassembled WGS sequence"/>
</dbReference>
<dbReference type="EMBL" id="JACFYF010000011">
    <property type="protein sequence ID" value="MBA5763759.1"/>
    <property type="molecule type" value="Genomic_DNA"/>
</dbReference>
<evidence type="ECO:0000256" key="5">
    <source>
        <dbReference type="ARBA" id="ARBA00022448"/>
    </source>
</evidence>
<dbReference type="InterPro" id="IPR016152">
    <property type="entry name" value="PTrfase/Anion_transptr"/>
</dbReference>
<dbReference type="GO" id="GO:0022877">
    <property type="term" value="F:protein-N(PI)-phosphohistidine-fructose phosphotransferase system transporter activity"/>
    <property type="evidence" value="ECO:0007669"/>
    <property type="project" value="InterPro"/>
</dbReference>
<dbReference type="SUPFAM" id="SSF52794">
    <property type="entry name" value="PTS system IIB component-like"/>
    <property type="match status" value="1"/>
</dbReference>
<dbReference type="GO" id="GO:0016301">
    <property type="term" value="F:kinase activity"/>
    <property type="evidence" value="ECO:0007669"/>
    <property type="project" value="UniProtKB-KW"/>
</dbReference>
<dbReference type="CDD" id="cd05569">
    <property type="entry name" value="PTS_IIB_fructose"/>
    <property type="match status" value="1"/>
</dbReference>
<dbReference type="GO" id="GO:0009401">
    <property type="term" value="P:phosphoenolpyruvate-dependent sugar phosphotransferase system"/>
    <property type="evidence" value="ECO:0007669"/>
    <property type="project" value="UniProtKB-KW"/>
</dbReference>
<dbReference type="PROSITE" id="PS51094">
    <property type="entry name" value="PTS_EIIA_TYPE_2"/>
    <property type="match status" value="1"/>
</dbReference>
<feature type="transmembrane region" description="Helical" evidence="15">
    <location>
        <begin position="562"/>
        <end position="582"/>
    </location>
</feature>
<dbReference type="GO" id="GO:0005737">
    <property type="term" value="C:cytoplasm"/>
    <property type="evidence" value="ECO:0007669"/>
    <property type="project" value="UniProtKB-SubCell"/>
</dbReference>
<dbReference type="CDD" id="cd00211">
    <property type="entry name" value="PTS_IIA_fru"/>
    <property type="match status" value="1"/>
</dbReference>
<dbReference type="Gene3D" id="3.40.930.10">
    <property type="entry name" value="Mannitol-specific EII, Chain A"/>
    <property type="match status" value="1"/>
</dbReference>
<dbReference type="InterPro" id="IPR003501">
    <property type="entry name" value="PTS_EIIB_2/3"/>
</dbReference>
<evidence type="ECO:0000313" key="20">
    <source>
        <dbReference type="Proteomes" id="UP000571701"/>
    </source>
</evidence>
<dbReference type="Gene3D" id="3.40.50.2300">
    <property type="match status" value="1"/>
</dbReference>
<dbReference type="EC" id="2.7.1.202" evidence="4"/>
<dbReference type="FunFam" id="3.40.930.10:FF:000009">
    <property type="entry name" value="PTS system, fructose specific IIABC component"/>
    <property type="match status" value="1"/>
</dbReference>
<evidence type="ECO:0000259" key="16">
    <source>
        <dbReference type="PROSITE" id="PS51094"/>
    </source>
</evidence>
<dbReference type="GO" id="GO:0090563">
    <property type="term" value="F:protein-phosphocysteine-sugar phosphotransferase activity"/>
    <property type="evidence" value="ECO:0007669"/>
    <property type="project" value="TreeGrafter"/>
</dbReference>
<evidence type="ECO:0000256" key="8">
    <source>
        <dbReference type="ARBA" id="ARBA00022597"/>
    </source>
</evidence>
<dbReference type="AlphaFoldDB" id="A0A7W2FT93"/>
<gene>
    <name evidence="19" type="ORF">H2O73_15450</name>
</gene>
<dbReference type="GO" id="GO:0005351">
    <property type="term" value="F:carbohydrate:proton symporter activity"/>
    <property type="evidence" value="ECO:0007669"/>
    <property type="project" value="InterPro"/>
</dbReference>
<comment type="caution">
    <text evidence="19">The sequence shown here is derived from an EMBL/GenBank/DDBJ whole genome shotgun (WGS) entry which is preliminary data.</text>
</comment>
<dbReference type="InterPro" id="IPR004715">
    <property type="entry name" value="PTS_IIA_fruc"/>
</dbReference>
<dbReference type="PANTHER" id="PTHR30505">
    <property type="entry name" value="FRUCTOSE-LIKE PERMEASE"/>
    <property type="match status" value="1"/>
</dbReference>
<evidence type="ECO:0000256" key="4">
    <source>
        <dbReference type="ARBA" id="ARBA00012799"/>
    </source>
</evidence>
<keyword evidence="20" id="KW-1185">Reference proteome</keyword>
<comment type="catalytic activity">
    <reaction evidence="1">
        <text>D-fructose(out) + N(pros)-phospho-L-histidyl-[protein] = D-fructose 1-phosphate(in) + L-histidyl-[protein]</text>
        <dbReference type="Rhea" id="RHEA:49252"/>
        <dbReference type="Rhea" id="RHEA-COMP:9745"/>
        <dbReference type="Rhea" id="RHEA-COMP:9746"/>
        <dbReference type="ChEBI" id="CHEBI:29979"/>
        <dbReference type="ChEBI" id="CHEBI:37721"/>
        <dbReference type="ChEBI" id="CHEBI:58674"/>
        <dbReference type="ChEBI" id="CHEBI:64837"/>
        <dbReference type="EC" id="2.7.1.202"/>
    </reaction>
</comment>
<evidence type="ECO:0000256" key="10">
    <source>
        <dbReference type="ARBA" id="ARBA00022683"/>
    </source>
</evidence>
<evidence type="ECO:0000256" key="9">
    <source>
        <dbReference type="ARBA" id="ARBA00022679"/>
    </source>
</evidence>
<keyword evidence="6" id="KW-1003">Cell membrane</keyword>
<keyword evidence="5" id="KW-0813">Transport</keyword>
<name>A0A7W2FT93_9VIBR</name>
<dbReference type="InterPro" id="IPR006327">
    <property type="entry name" value="PTS_IIC_fruc"/>
</dbReference>
<evidence type="ECO:0000256" key="7">
    <source>
        <dbReference type="ARBA" id="ARBA00022553"/>
    </source>
</evidence>
<keyword evidence="13 15" id="KW-1133">Transmembrane helix</keyword>
<sequence length="635" mass="66007">MITKLINQNLITLDLKATTKEEVFFELIDVLHAQGRISDKEQFLADIKAREELGNTGFEEGVAIPHAKSAAVIEPAVVIGVSRTGIEYGAEDGLPSTLFFMIASPDGGDNHHIEVLAELSSKLIEDGFIERFLAAQNNEEALALLLEKPEEISAPTETAASKGFVIGVTGCPAGVAHTYLAAEALEKGAAELGYQIKVETNGSIGVKNSPTDEEIARADAIIVACDKQVDMARFAGKRLVETNVKAPIRNAKGLINEALNAPTYQANTVQSSQSNSEKASQTRSDLYRYLMNGVSHMIPFVVTGGLLIALALAIGGEPTEAGMAIPDGSMWNQILNVGVVAFTLMIPILSGYIAYAIADRPGLAPGLIGGWIANNGSFYGAEAGTGFIGAIIAGLLVGYFVKWVTSINYHKFIQPLVPIMIAPITGSLFIAGLFIFVIGAPIASLMDGLTAILTSLSTGNVVLLGIVLGGMAGFDMGGPFNKVAFLFSVGMIASGQTQFMGAMACAIPVAPLGMAMATVLGRKLDLFESSEIEAGKASGAMGLVGISEGAIPFAAQDPMSVIPANVLGSMVAAVMAFSFGITNSVAHGGPVVALLGAMNFPLLALLSMAAGATVTAITCVTLKKIRKAKQIAATA</sequence>
<keyword evidence="11 15" id="KW-0812">Transmembrane</keyword>
<feature type="transmembrane region" description="Helical" evidence="15">
    <location>
        <begin position="289"/>
        <end position="314"/>
    </location>
</feature>
<dbReference type="InterPro" id="IPR013011">
    <property type="entry name" value="PTS_EIIB_2"/>
</dbReference>
<evidence type="ECO:0000256" key="15">
    <source>
        <dbReference type="SAM" id="Phobius"/>
    </source>
</evidence>
<feature type="domain" description="PTS EIIC type-2" evidence="18">
    <location>
        <begin position="286"/>
        <end position="629"/>
    </location>
</feature>
<dbReference type="Pfam" id="PF00359">
    <property type="entry name" value="PTS_EIIA_2"/>
    <property type="match status" value="1"/>
</dbReference>
<evidence type="ECO:0000259" key="17">
    <source>
        <dbReference type="PROSITE" id="PS51099"/>
    </source>
</evidence>
<keyword evidence="10" id="KW-0598">Phosphotransferase system</keyword>
<dbReference type="PROSITE" id="PS51099">
    <property type="entry name" value="PTS_EIIB_TYPE_2"/>
    <property type="match status" value="1"/>
</dbReference>
<feature type="transmembrane region" description="Helical" evidence="15">
    <location>
        <begin position="378"/>
        <end position="404"/>
    </location>
</feature>
<dbReference type="NCBIfam" id="TIGR00848">
    <property type="entry name" value="fruA"/>
    <property type="match status" value="1"/>
</dbReference>
<feature type="transmembrane region" description="Helical" evidence="15">
    <location>
        <begin position="602"/>
        <end position="622"/>
    </location>
</feature>
<keyword evidence="9" id="KW-0808">Transferase</keyword>
<evidence type="ECO:0000256" key="12">
    <source>
        <dbReference type="ARBA" id="ARBA00022777"/>
    </source>
</evidence>
<feature type="transmembrane region" description="Helical" evidence="15">
    <location>
        <begin position="416"/>
        <end position="443"/>
    </location>
</feature>
<evidence type="ECO:0000313" key="19">
    <source>
        <dbReference type="EMBL" id="MBA5763759.1"/>
    </source>
</evidence>
<dbReference type="PROSITE" id="PS51104">
    <property type="entry name" value="PTS_EIIC_TYPE_2"/>
    <property type="match status" value="1"/>
</dbReference>
<dbReference type="GO" id="GO:0005886">
    <property type="term" value="C:plasma membrane"/>
    <property type="evidence" value="ECO:0007669"/>
    <property type="project" value="UniProtKB-SubCell"/>
</dbReference>
<comment type="subcellular location">
    <subcellularLocation>
        <location evidence="2">Cell inner membrane</location>
        <topology evidence="2">Multi-pass membrane protein</topology>
    </subcellularLocation>
    <subcellularLocation>
        <location evidence="3">Cytoplasm</location>
    </subcellularLocation>
</comment>